<feature type="disulfide bond" evidence="6">
    <location>
        <begin position="64"/>
        <end position="73"/>
    </location>
</feature>
<dbReference type="AlphaFoldDB" id="A0AAV2I4E8"/>
<dbReference type="InterPro" id="IPR000742">
    <property type="entry name" value="EGF"/>
</dbReference>
<feature type="disulfide bond" evidence="6">
    <location>
        <begin position="160"/>
        <end position="170"/>
    </location>
</feature>
<dbReference type="PANTHER" id="PTHR45836">
    <property type="entry name" value="SLIT HOMOLOG"/>
    <property type="match status" value="1"/>
</dbReference>
<evidence type="ECO:0000256" key="6">
    <source>
        <dbReference type="PROSITE-ProRule" id="PRU00076"/>
    </source>
</evidence>
<name>A0AAV2I4E8_LYMST</name>
<dbReference type="PROSITE" id="PS00022">
    <property type="entry name" value="EGF_1"/>
    <property type="match status" value="6"/>
</dbReference>
<dbReference type="InterPro" id="IPR009030">
    <property type="entry name" value="Growth_fac_rcpt_cys_sf"/>
</dbReference>
<sequence length="353" mass="38485">MSNPCKNGGLCVHSGNNTLEYVCECPLGYFGDYCLDQAENMCDVVNCSNNATCSGNSTHFHCDCLPGLTGTHCEVDINDCQPSPCSFGQCVDQRNGFKCVCNPGYYGNVCSEVHSPCDLNPCQNGGYCQETKTKSGDFAFICHCLPGWGGIACTEVVPVCLPNPCKHGRCVSVKTRRHNSFTCKCDPGFTGSRCEVNINDCDPNPCKFGGHCKDGIHTHNCLCLHSHAGSNCQFTLDLFSPILEDVDIAGGIIHNPSHTRNLYIVAGTLTAAVVIMILVLIGCYCRISQSYHSCCCMSRWFWYKKDSDLVVNVDVTSAYECPLAVDSFWKHSDSETEALSSSSSRNSFQNHTV</sequence>
<feature type="domain" description="EGF-like" evidence="8">
    <location>
        <begin position="76"/>
        <end position="111"/>
    </location>
</feature>
<keyword evidence="3" id="KW-0677">Repeat</keyword>
<evidence type="ECO:0000256" key="4">
    <source>
        <dbReference type="ARBA" id="ARBA00023157"/>
    </source>
</evidence>
<accession>A0AAV2I4E8</accession>
<dbReference type="Proteomes" id="UP001497497">
    <property type="component" value="Unassembled WGS sequence"/>
</dbReference>
<dbReference type="GO" id="GO:0005509">
    <property type="term" value="F:calcium ion binding"/>
    <property type="evidence" value="ECO:0007669"/>
    <property type="project" value="InterPro"/>
</dbReference>
<dbReference type="InterPro" id="IPR013032">
    <property type="entry name" value="EGF-like_CS"/>
</dbReference>
<dbReference type="InterPro" id="IPR000152">
    <property type="entry name" value="EGF-type_Asp/Asn_hydroxyl_site"/>
</dbReference>
<keyword evidence="1 6" id="KW-0245">EGF-like domain</keyword>
<evidence type="ECO:0000256" key="3">
    <source>
        <dbReference type="ARBA" id="ARBA00022737"/>
    </source>
</evidence>
<feature type="disulfide bond" evidence="6">
    <location>
        <begin position="101"/>
        <end position="110"/>
    </location>
</feature>
<keyword evidence="4 6" id="KW-1015">Disulfide bond</keyword>
<dbReference type="EMBL" id="CAXITT010000432">
    <property type="protein sequence ID" value="CAL1541454.1"/>
    <property type="molecule type" value="Genomic_DNA"/>
</dbReference>
<dbReference type="GO" id="GO:0043235">
    <property type="term" value="C:receptor complex"/>
    <property type="evidence" value="ECO:0007669"/>
    <property type="project" value="TreeGrafter"/>
</dbReference>
<feature type="domain" description="EGF-like" evidence="8">
    <location>
        <begin position="38"/>
        <end position="74"/>
    </location>
</feature>
<dbReference type="InterPro" id="IPR001881">
    <property type="entry name" value="EGF-like_Ca-bd_dom"/>
</dbReference>
<keyword evidence="10" id="KW-1185">Reference proteome</keyword>
<proteinExistence type="predicted"/>
<comment type="caution">
    <text evidence="6">Lacks conserved residue(s) required for the propagation of feature annotation.</text>
</comment>
<dbReference type="GO" id="GO:0007411">
    <property type="term" value="P:axon guidance"/>
    <property type="evidence" value="ECO:0007669"/>
    <property type="project" value="TreeGrafter"/>
</dbReference>
<dbReference type="FunFam" id="2.10.25.10:FF:000472">
    <property type="entry name" value="Uncharacterized protein, isoform A"/>
    <property type="match status" value="1"/>
</dbReference>
<dbReference type="Pfam" id="PF12661">
    <property type="entry name" value="hEGF"/>
    <property type="match status" value="2"/>
</dbReference>
<comment type="caution">
    <text evidence="9">The sequence shown here is derived from an EMBL/GenBank/DDBJ whole genome shotgun (WGS) entry which is preliminary data.</text>
</comment>
<feature type="domain" description="EGF-like" evidence="8">
    <location>
        <begin position="156"/>
        <end position="195"/>
    </location>
</feature>
<keyword evidence="5" id="KW-0325">Glycoprotein</keyword>
<evidence type="ECO:0000256" key="1">
    <source>
        <dbReference type="ARBA" id="ARBA00022536"/>
    </source>
</evidence>
<organism evidence="9 10">
    <name type="scientific">Lymnaea stagnalis</name>
    <name type="common">Great pond snail</name>
    <name type="synonym">Helix stagnalis</name>
    <dbReference type="NCBI Taxonomy" id="6523"/>
    <lineage>
        <taxon>Eukaryota</taxon>
        <taxon>Metazoa</taxon>
        <taxon>Spiralia</taxon>
        <taxon>Lophotrochozoa</taxon>
        <taxon>Mollusca</taxon>
        <taxon>Gastropoda</taxon>
        <taxon>Heterobranchia</taxon>
        <taxon>Euthyneura</taxon>
        <taxon>Panpulmonata</taxon>
        <taxon>Hygrophila</taxon>
        <taxon>Lymnaeoidea</taxon>
        <taxon>Lymnaeidae</taxon>
        <taxon>Lymnaea</taxon>
    </lineage>
</organism>
<feature type="disulfide bond" evidence="6">
    <location>
        <begin position="25"/>
        <end position="34"/>
    </location>
</feature>
<dbReference type="SUPFAM" id="SSF57196">
    <property type="entry name" value="EGF/Laminin"/>
    <property type="match status" value="3"/>
</dbReference>
<dbReference type="GO" id="GO:0009986">
    <property type="term" value="C:cell surface"/>
    <property type="evidence" value="ECO:0007669"/>
    <property type="project" value="TreeGrafter"/>
</dbReference>
<dbReference type="Gene3D" id="2.10.25.10">
    <property type="entry name" value="Laminin"/>
    <property type="match status" value="6"/>
</dbReference>
<evidence type="ECO:0000256" key="2">
    <source>
        <dbReference type="ARBA" id="ARBA00022729"/>
    </source>
</evidence>
<dbReference type="PROSITE" id="PS50026">
    <property type="entry name" value="EGF_3"/>
    <property type="match status" value="6"/>
</dbReference>
<evidence type="ECO:0000313" key="9">
    <source>
        <dbReference type="EMBL" id="CAL1541454.1"/>
    </source>
</evidence>
<feature type="disulfide bond" evidence="6">
    <location>
        <begin position="144"/>
        <end position="153"/>
    </location>
</feature>
<dbReference type="PANTHER" id="PTHR45836:SF23">
    <property type="entry name" value="NEUROGENIC LOCUS NOTCH HOMOLOG PROTEIN 1"/>
    <property type="match status" value="1"/>
</dbReference>
<keyword evidence="7" id="KW-1133">Transmembrane helix</keyword>
<feature type="domain" description="EGF-like" evidence="8">
    <location>
        <begin position="197"/>
        <end position="233"/>
    </location>
</feature>
<keyword evidence="7" id="KW-0472">Membrane</keyword>
<dbReference type="Pfam" id="PF00008">
    <property type="entry name" value="EGF"/>
    <property type="match status" value="3"/>
</dbReference>
<evidence type="ECO:0000259" key="8">
    <source>
        <dbReference type="PROSITE" id="PS50026"/>
    </source>
</evidence>
<feature type="domain" description="EGF-like" evidence="8">
    <location>
        <begin position="113"/>
        <end position="154"/>
    </location>
</feature>
<dbReference type="InterPro" id="IPR018097">
    <property type="entry name" value="EGF_Ca-bd_CS"/>
</dbReference>
<evidence type="ECO:0000256" key="5">
    <source>
        <dbReference type="ARBA" id="ARBA00023180"/>
    </source>
</evidence>
<keyword evidence="7" id="KW-0812">Transmembrane</keyword>
<dbReference type="PROSITE" id="PS01186">
    <property type="entry name" value="EGF_2"/>
    <property type="match status" value="4"/>
</dbReference>
<dbReference type="GO" id="GO:0007219">
    <property type="term" value="P:Notch signaling pathway"/>
    <property type="evidence" value="ECO:0007669"/>
    <property type="project" value="TreeGrafter"/>
</dbReference>
<dbReference type="SMART" id="SM00179">
    <property type="entry name" value="EGF_CA"/>
    <property type="match status" value="4"/>
</dbReference>
<feature type="transmembrane region" description="Helical" evidence="7">
    <location>
        <begin position="262"/>
        <end position="284"/>
    </location>
</feature>
<evidence type="ECO:0000313" key="10">
    <source>
        <dbReference type="Proteomes" id="UP001497497"/>
    </source>
</evidence>
<evidence type="ECO:0000256" key="7">
    <source>
        <dbReference type="SAM" id="Phobius"/>
    </source>
</evidence>
<feature type="domain" description="EGF-like" evidence="8">
    <location>
        <begin position="1"/>
        <end position="35"/>
    </location>
</feature>
<dbReference type="PROSITE" id="PS00010">
    <property type="entry name" value="ASX_HYDROXYL"/>
    <property type="match status" value="1"/>
</dbReference>
<keyword evidence="2" id="KW-0732">Signal</keyword>
<feature type="disulfide bond" evidence="6">
    <location>
        <begin position="185"/>
        <end position="194"/>
    </location>
</feature>
<dbReference type="SUPFAM" id="SSF57184">
    <property type="entry name" value="Growth factor receptor domain"/>
    <property type="match status" value="1"/>
</dbReference>
<gene>
    <name evidence="9" type="ORF">GSLYS_00015060001</name>
</gene>
<dbReference type="PROSITE" id="PS01187">
    <property type="entry name" value="EGF_CA"/>
    <property type="match status" value="1"/>
</dbReference>
<dbReference type="GO" id="GO:0005886">
    <property type="term" value="C:plasma membrane"/>
    <property type="evidence" value="ECO:0007669"/>
    <property type="project" value="TreeGrafter"/>
</dbReference>
<dbReference type="InterPro" id="IPR051355">
    <property type="entry name" value="Notch/Slit_guidance"/>
</dbReference>
<protein>
    <recommendedName>
        <fullName evidence="8">EGF-like domain-containing protein</fullName>
    </recommendedName>
</protein>
<feature type="disulfide bond" evidence="6">
    <location>
        <begin position="80"/>
        <end position="90"/>
    </location>
</feature>
<dbReference type="SMART" id="SM00181">
    <property type="entry name" value="EGF"/>
    <property type="match status" value="6"/>
</dbReference>
<reference evidence="9 10" key="1">
    <citation type="submission" date="2024-04" db="EMBL/GenBank/DDBJ databases">
        <authorList>
            <consortium name="Genoscope - CEA"/>
            <person name="William W."/>
        </authorList>
    </citation>
    <scope>NUCLEOTIDE SEQUENCE [LARGE SCALE GENOMIC DNA]</scope>
</reference>
<feature type="disulfide bond" evidence="6">
    <location>
        <begin position="223"/>
        <end position="232"/>
    </location>
</feature>
<dbReference type="CDD" id="cd00054">
    <property type="entry name" value="EGF_CA"/>
    <property type="match status" value="1"/>
</dbReference>